<accession>A0AAU9INB2</accession>
<dbReference type="EMBL" id="CAJZBQ010000014">
    <property type="protein sequence ID" value="CAG9315932.1"/>
    <property type="molecule type" value="Genomic_DNA"/>
</dbReference>
<sequence>MVIYDTLGEWMFFTFYWVDVSGTITWKIYSQDDNKEATGTNPAYVWPNLLDVGYKMNGYFYEIIVHKGALSTQNIGSYKITLLDDQEGSYVAMNTGIGSSPCSDISHPKYGCLSIDSTCQCPALCTSCDSTGVCQGCTVPYRILSTEC</sequence>
<evidence type="ECO:0000313" key="1">
    <source>
        <dbReference type="EMBL" id="CAG9315932.1"/>
    </source>
</evidence>
<reference evidence="1" key="1">
    <citation type="submission" date="2021-09" db="EMBL/GenBank/DDBJ databases">
        <authorList>
            <consortium name="AG Swart"/>
            <person name="Singh M."/>
            <person name="Singh A."/>
            <person name="Seah K."/>
            <person name="Emmerich C."/>
        </authorList>
    </citation>
    <scope>NUCLEOTIDE SEQUENCE</scope>
    <source>
        <strain evidence="1">ATCC30299</strain>
    </source>
</reference>
<comment type="caution">
    <text evidence="1">The sequence shown here is derived from an EMBL/GenBank/DDBJ whole genome shotgun (WGS) entry which is preliminary data.</text>
</comment>
<proteinExistence type="predicted"/>
<evidence type="ECO:0000313" key="2">
    <source>
        <dbReference type="Proteomes" id="UP001162131"/>
    </source>
</evidence>
<dbReference type="AlphaFoldDB" id="A0AAU9INB2"/>
<organism evidence="1 2">
    <name type="scientific">Blepharisma stoltei</name>
    <dbReference type="NCBI Taxonomy" id="1481888"/>
    <lineage>
        <taxon>Eukaryota</taxon>
        <taxon>Sar</taxon>
        <taxon>Alveolata</taxon>
        <taxon>Ciliophora</taxon>
        <taxon>Postciliodesmatophora</taxon>
        <taxon>Heterotrichea</taxon>
        <taxon>Heterotrichida</taxon>
        <taxon>Blepharismidae</taxon>
        <taxon>Blepharisma</taxon>
    </lineage>
</organism>
<name>A0AAU9INB2_9CILI</name>
<gene>
    <name evidence="1" type="ORF">BSTOLATCC_MIC14676</name>
</gene>
<protein>
    <submittedName>
        <fullName evidence="1">Uncharacterized protein</fullName>
    </submittedName>
</protein>
<dbReference type="Proteomes" id="UP001162131">
    <property type="component" value="Unassembled WGS sequence"/>
</dbReference>
<keyword evidence="2" id="KW-1185">Reference proteome</keyword>